<dbReference type="InterPro" id="IPR052782">
    <property type="entry name" value="Oocyte-zygote_transition_reg"/>
</dbReference>
<protein>
    <recommendedName>
        <fullName evidence="6">Tyrosine-protein phosphatase domain-containing protein</fullName>
    </recommendedName>
</protein>
<evidence type="ECO:0000259" key="3">
    <source>
        <dbReference type="PROSITE" id="PS50056"/>
    </source>
</evidence>
<dbReference type="InterPro" id="IPR000387">
    <property type="entry name" value="Tyr_Pase_dom"/>
</dbReference>
<feature type="domain" description="Tyrosine-protein phosphatase" evidence="2">
    <location>
        <begin position="394"/>
        <end position="645"/>
    </location>
</feature>
<feature type="compositionally biased region" description="Basic residues" evidence="1">
    <location>
        <begin position="85"/>
        <end position="94"/>
    </location>
</feature>
<dbReference type="SMART" id="SM00404">
    <property type="entry name" value="PTPc_motif"/>
    <property type="match status" value="1"/>
</dbReference>
<gene>
    <name evidence="4" type="ORF">CYNAS_LOCUS22359</name>
</gene>
<evidence type="ECO:0000256" key="1">
    <source>
        <dbReference type="SAM" id="MobiDB-lite"/>
    </source>
</evidence>
<dbReference type="SMART" id="SM00194">
    <property type="entry name" value="PTPc"/>
    <property type="match status" value="1"/>
</dbReference>
<evidence type="ECO:0000313" key="4">
    <source>
        <dbReference type="EMBL" id="CAJ0610376.1"/>
    </source>
</evidence>
<keyword evidence="5" id="KW-1185">Reference proteome</keyword>
<dbReference type="PROSITE" id="PS50056">
    <property type="entry name" value="TYR_PHOSPHATASE_2"/>
    <property type="match status" value="1"/>
</dbReference>
<dbReference type="Gene3D" id="3.90.190.10">
    <property type="entry name" value="Protein tyrosine phosphatase superfamily"/>
    <property type="match status" value="1"/>
</dbReference>
<dbReference type="SUPFAM" id="SSF52799">
    <property type="entry name" value="(Phosphotyrosine protein) phosphatases II"/>
    <property type="match status" value="1"/>
</dbReference>
<evidence type="ECO:0000259" key="2">
    <source>
        <dbReference type="PROSITE" id="PS50055"/>
    </source>
</evidence>
<dbReference type="InterPro" id="IPR003595">
    <property type="entry name" value="Tyr_Pase_cat"/>
</dbReference>
<comment type="caution">
    <text evidence="4">The sequence shown here is derived from an EMBL/GenBank/DDBJ whole genome shotgun (WGS) entry which is preliminary data.</text>
</comment>
<dbReference type="InterPro" id="IPR029021">
    <property type="entry name" value="Prot-tyrosine_phosphatase-like"/>
</dbReference>
<name>A0AA36HHA0_CYLNA</name>
<dbReference type="AlphaFoldDB" id="A0AA36HHA0"/>
<dbReference type="PANTHER" id="PTHR46163:SF7">
    <property type="entry name" value="PROTEIN TYROSINE PHOSPHATASE-LIKE PROTEIN EGG-3"/>
    <property type="match status" value="1"/>
</dbReference>
<feature type="domain" description="Tyrosine specific protein phosphatases" evidence="3">
    <location>
        <begin position="579"/>
        <end position="636"/>
    </location>
</feature>
<dbReference type="InterPro" id="IPR000242">
    <property type="entry name" value="PTP_cat"/>
</dbReference>
<dbReference type="EMBL" id="CATQJL010000326">
    <property type="protein sequence ID" value="CAJ0610376.1"/>
    <property type="molecule type" value="Genomic_DNA"/>
</dbReference>
<accession>A0AA36HHA0</accession>
<dbReference type="Pfam" id="PF00102">
    <property type="entry name" value="Y_phosphatase"/>
    <property type="match status" value="1"/>
</dbReference>
<sequence>MLSEPQLQLTALRRGRDAEQRNRLSLSIFYKGDDDSLEKNNIVKALSDVSLADYPINNKGRYMMPRTLSEGNFGKSFRKRIKKAVKQEHRKRRPHSQDSEVEVPRGAPIATRDKNKKNFSQLISSLYNDSKNTMFLNETQRQFKETRMRLFAARTAIDVQPKLILCTKERLAKEMQAKRSADQSPGVFSLHAAQILDTNEDIGNASDSPTVPVSDARMRQLVAECRGNPELVQNLLYQPQYDDKWKNCYTDMFLVDDGKKLAKPYNRQGWVVPLKNICEKVGISSNFFTDNRITLQEARLQVLRSRLEMTSEASSWLTDHDPLVSRNTELTTYLATELDPRALQTRLALYNQQTHADRDRIRVAGKYYNNIQLGKRMFGPSKKQKFVCSITGGMERRFEILDNQVNHLPFTHAAFDENLEKCRNPRVKCCDSSRVVLHYPPNTNETFIHANYISNGPLFNKFIVTQAPMDNTVGDFWRMVWQEKAPYIFMLIGRKDKSRCAEYWPRRQESDALHFSGLHVYNVGISSTRDPIFRVTHIRIVNDFGEEHRVEHWQADMNNSSNLNSPLTILRLARNCVRPVVVHDCLGISRAACVVATEIAICNIIKGPTYKHPIQKAVHFLRRQRPFSVETPMQYIFIHRCVQHFFAGISGPIRGLAEDYQKWLTDRAGRMFVDNLDAPVPGYRLLSPRVDPDLLRLVRRPQRPNNRREAPDCVGELPIPLNPNNVLSQAVRTLDV</sequence>
<dbReference type="CDD" id="cd00047">
    <property type="entry name" value="PTPc"/>
    <property type="match status" value="1"/>
</dbReference>
<evidence type="ECO:0008006" key="6">
    <source>
        <dbReference type="Google" id="ProtNLM"/>
    </source>
</evidence>
<reference evidence="4" key="1">
    <citation type="submission" date="2023-07" db="EMBL/GenBank/DDBJ databases">
        <authorList>
            <consortium name="CYATHOMIX"/>
        </authorList>
    </citation>
    <scope>NUCLEOTIDE SEQUENCE</scope>
    <source>
        <strain evidence="4">N/A</strain>
    </source>
</reference>
<evidence type="ECO:0000313" key="5">
    <source>
        <dbReference type="Proteomes" id="UP001176961"/>
    </source>
</evidence>
<dbReference type="PROSITE" id="PS50055">
    <property type="entry name" value="TYR_PHOSPHATASE_PTP"/>
    <property type="match status" value="1"/>
</dbReference>
<dbReference type="PRINTS" id="PR00700">
    <property type="entry name" value="PRTYPHPHTASE"/>
</dbReference>
<feature type="region of interest" description="Disordered" evidence="1">
    <location>
        <begin position="85"/>
        <end position="104"/>
    </location>
</feature>
<dbReference type="GO" id="GO:0004725">
    <property type="term" value="F:protein tyrosine phosphatase activity"/>
    <property type="evidence" value="ECO:0007669"/>
    <property type="project" value="InterPro"/>
</dbReference>
<proteinExistence type="predicted"/>
<dbReference type="PANTHER" id="PTHR46163">
    <property type="entry name" value="TYROSINE-PROTEIN PHOSPHATASE-RELATED"/>
    <property type="match status" value="1"/>
</dbReference>
<organism evidence="4 5">
    <name type="scientific">Cylicocyclus nassatus</name>
    <name type="common">Nematode worm</name>
    <dbReference type="NCBI Taxonomy" id="53992"/>
    <lineage>
        <taxon>Eukaryota</taxon>
        <taxon>Metazoa</taxon>
        <taxon>Ecdysozoa</taxon>
        <taxon>Nematoda</taxon>
        <taxon>Chromadorea</taxon>
        <taxon>Rhabditida</taxon>
        <taxon>Rhabditina</taxon>
        <taxon>Rhabditomorpha</taxon>
        <taxon>Strongyloidea</taxon>
        <taxon>Strongylidae</taxon>
        <taxon>Cylicocyclus</taxon>
    </lineage>
</organism>
<dbReference type="Proteomes" id="UP001176961">
    <property type="component" value="Unassembled WGS sequence"/>
</dbReference>